<dbReference type="PIRSF" id="PIRSF002889">
    <property type="entry name" value="Rod_FlgB"/>
    <property type="match status" value="1"/>
</dbReference>
<evidence type="ECO:0000256" key="2">
    <source>
        <dbReference type="ARBA" id="ARBA00009677"/>
    </source>
</evidence>
<gene>
    <name evidence="9" type="primary">flgB</name>
    <name evidence="9" type="ORF">ABA45_07845</name>
</gene>
<evidence type="ECO:0000313" key="9">
    <source>
        <dbReference type="EMBL" id="AKO52348.1"/>
    </source>
</evidence>
<dbReference type="STRING" id="330734.ABA45_07845"/>
<organism evidence="9 10">
    <name type="scientific">Marinobacter psychrophilus</name>
    <dbReference type="NCBI Taxonomy" id="330734"/>
    <lineage>
        <taxon>Bacteria</taxon>
        <taxon>Pseudomonadati</taxon>
        <taxon>Pseudomonadota</taxon>
        <taxon>Gammaproteobacteria</taxon>
        <taxon>Pseudomonadales</taxon>
        <taxon>Marinobacteraceae</taxon>
        <taxon>Marinobacter</taxon>
    </lineage>
</organism>
<protein>
    <recommendedName>
        <fullName evidence="3 6">Flagellar basal body rod protein FlgB</fullName>
    </recommendedName>
</protein>
<dbReference type="GO" id="GO:0030694">
    <property type="term" value="C:bacterial-type flagellum basal body, rod"/>
    <property type="evidence" value="ECO:0007669"/>
    <property type="project" value="InterPro"/>
</dbReference>
<evidence type="ECO:0000256" key="5">
    <source>
        <dbReference type="ARBA" id="ARBA00024934"/>
    </source>
</evidence>
<dbReference type="NCBIfam" id="TIGR01396">
    <property type="entry name" value="FlgB"/>
    <property type="match status" value="1"/>
</dbReference>
<dbReference type="AlphaFoldDB" id="A0A0H4I3J0"/>
<keyword evidence="9" id="KW-0966">Cell projection</keyword>
<keyword evidence="10" id="KW-1185">Reference proteome</keyword>
<evidence type="ECO:0000256" key="6">
    <source>
        <dbReference type="PIRNR" id="PIRNR002889"/>
    </source>
</evidence>
<comment type="function">
    <text evidence="5 6">Structural component of flagellum, the bacterial motility apparatus. Part of the rod structure of flagellar basal body.</text>
</comment>
<dbReference type="PANTHER" id="PTHR30435:SF12">
    <property type="entry name" value="FLAGELLAR BASAL BODY ROD PROTEIN FLGB"/>
    <property type="match status" value="1"/>
</dbReference>
<dbReference type="PROSITE" id="PS00588">
    <property type="entry name" value="FLAGELLA_BB_ROD"/>
    <property type="match status" value="1"/>
</dbReference>
<keyword evidence="4 6" id="KW-0975">Bacterial flagellum</keyword>
<name>A0A0H4I3J0_9GAMM</name>
<dbReference type="Pfam" id="PF00460">
    <property type="entry name" value="Flg_bb_rod"/>
    <property type="match status" value="1"/>
</dbReference>
<comment type="subunit">
    <text evidence="6">The basal body constitutes a major portion of the flagellar organelle and consists of a number of rings mounted on a central rod.</text>
</comment>
<dbReference type="InterPro" id="IPR006300">
    <property type="entry name" value="FlgB"/>
</dbReference>
<feature type="compositionally biased region" description="Polar residues" evidence="7">
    <location>
        <begin position="90"/>
        <end position="104"/>
    </location>
</feature>
<feature type="compositionally biased region" description="Polar residues" evidence="7">
    <location>
        <begin position="55"/>
        <end position="68"/>
    </location>
</feature>
<reference evidence="9 10" key="1">
    <citation type="submission" date="2015-05" db="EMBL/GenBank/DDBJ databases">
        <title>Complete genome of Marinobacter psychrophilus strain 20041T isolated from sea-ice of the Canadian Basin.</title>
        <authorList>
            <person name="Song L."/>
            <person name="Ren L."/>
            <person name="Yu Y."/>
            <person name="Wang X."/>
        </authorList>
    </citation>
    <scope>NUCLEOTIDE SEQUENCE [LARGE SCALE GENOMIC DNA]</scope>
    <source>
        <strain evidence="9 10">20041</strain>
    </source>
</reference>
<keyword evidence="9" id="KW-0282">Flagellum</keyword>
<feature type="region of interest" description="Disordered" evidence="7">
    <location>
        <begin position="55"/>
        <end position="104"/>
    </location>
</feature>
<comment type="similarity">
    <text evidence="2 6">Belongs to the flagella basal body rod proteins family.</text>
</comment>
<evidence type="ECO:0000256" key="7">
    <source>
        <dbReference type="SAM" id="MobiDB-lite"/>
    </source>
</evidence>
<dbReference type="RefSeq" id="WP_014870947.1">
    <property type="nucleotide sequence ID" value="NZ_CP011494.1"/>
</dbReference>
<evidence type="ECO:0000259" key="8">
    <source>
        <dbReference type="Pfam" id="PF00460"/>
    </source>
</evidence>
<proteinExistence type="inferred from homology"/>
<evidence type="ECO:0000256" key="1">
    <source>
        <dbReference type="ARBA" id="ARBA00004117"/>
    </source>
</evidence>
<dbReference type="KEGG" id="mpq:ABA45_07845"/>
<comment type="subcellular location">
    <subcellularLocation>
        <location evidence="1 6">Bacterial flagellum basal body</location>
    </subcellularLocation>
</comment>
<dbReference type="EMBL" id="CP011494">
    <property type="protein sequence ID" value="AKO52348.1"/>
    <property type="molecule type" value="Genomic_DNA"/>
</dbReference>
<accession>A0A0H4I3J0</accession>
<keyword evidence="9" id="KW-0969">Cilium</keyword>
<dbReference type="PATRIC" id="fig|330734.3.peg.1650"/>
<feature type="domain" description="Flagellar basal body rod protein N-terminal" evidence="8">
    <location>
        <begin position="11"/>
        <end position="39"/>
    </location>
</feature>
<dbReference type="PANTHER" id="PTHR30435">
    <property type="entry name" value="FLAGELLAR PROTEIN"/>
    <property type="match status" value="1"/>
</dbReference>
<dbReference type="InterPro" id="IPR019776">
    <property type="entry name" value="Flagellar_basal_body_rod_CS"/>
</dbReference>
<sequence length="136" mass="14709">MAINFDSALGIHQYALQARVQRAEILANNLANADTPGFKARDIDFQAIMKRAQSSASGFDMNTTNSGHMNEGGGAPGSASDNDLLYRTPHQPSVDGNTVDAQQEQSRFMRNAMDYQASFQFLSSKFSGISKALTGQ</sequence>
<dbReference type="GO" id="GO:0071978">
    <property type="term" value="P:bacterial-type flagellum-dependent swarming motility"/>
    <property type="evidence" value="ECO:0007669"/>
    <property type="project" value="TreeGrafter"/>
</dbReference>
<dbReference type="InterPro" id="IPR001444">
    <property type="entry name" value="Flag_bb_rod_N"/>
</dbReference>
<dbReference type="Proteomes" id="UP000036406">
    <property type="component" value="Chromosome"/>
</dbReference>
<evidence type="ECO:0000256" key="4">
    <source>
        <dbReference type="ARBA" id="ARBA00023143"/>
    </source>
</evidence>
<evidence type="ECO:0000313" key="10">
    <source>
        <dbReference type="Proteomes" id="UP000036406"/>
    </source>
</evidence>
<evidence type="ECO:0000256" key="3">
    <source>
        <dbReference type="ARBA" id="ARBA00014376"/>
    </source>
</evidence>